<dbReference type="InterPro" id="IPR036249">
    <property type="entry name" value="Thioredoxin-like_sf"/>
</dbReference>
<keyword evidence="5" id="KW-0676">Redox-active center</keyword>
<dbReference type="Gene3D" id="3.40.30.10">
    <property type="entry name" value="Glutaredoxin"/>
    <property type="match status" value="1"/>
</dbReference>
<dbReference type="GO" id="GO:0017004">
    <property type="term" value="P:cytochrome complex assembly"/>
    <property type="evidence" value="ECO:0007669"/>
    <property type="project" value="UniProtKB-KW"/>
</dbReference>
<dbReference type="OrthoDB" id="9796554at2"/>
<dbReference type="InterPro" id="IPR013740">
    <property type="entry name" value="Redoxin"/>
</dbReference>
<dbReference type="PANTHER" id="PTHR42852:SF6">
    <property type="entry name" value="THIOL:DISULFIDE INTERCHANGE PROTEIN DSBE"/>
    <property type="match status" value="1"/>
</dbReference>
<dbReference type="InterPro" id="IPR050553">
    <property type="entry name" value="Thioredoxin_ResA/DsbE_sf"/>
</dbReference>
<keyword evidence="4" id="KW-1015">Disulfide bond</keyword>
<keyword evidence="2" id="KW-0201">Cytochrome c-type biogenesis</keyword>
<dbReference type="KEGG" id="mgg:MPLG2_0910"/>
<feature type="signal peptide" evidence="6">
    <location>
        <begin position="1"/>
        <end position="39"/>
    </location>
</feature>
<evidence type="ECO:0000256" key="1">
    <source>
        <dbReference type="ARBA" id="ARBA00004196"/>
    </source>
</evidence>
<dbReference type="GO" id="GO:0016491">
    <property type="term" value="F:oxidoreductase activity"/>
    <property type="evidence" value="ECO:0007669"/>
    <property type="project" value="InterPro"/>
</dbReference>
<accession>A0A2N9JEZ3</accession>
<dbReference type="RefSeq" id="WP_105185059.1">
    <property type="nucleotide sequence ID" value="NZ_LT985188.1"/>
</dbReference>
<gene>
    <name evidence="8" type="ORF">MPLG2_0910</name>
</gene>
<evidence type="ECO:0000256" key="4">
    <source>
        <dbReference type="ARBA" id="ARBA00023157"/>
    </source>
</evidence>
<keyword evidence="3" id="KW-0812">Transmembrane</keyword>
<evidence type="ECO:0000256" key="5">
    <source>
        <dbReference type="ARBA" id="ARBA00023284"/>
    </source>
</evidence>
<feature type="chain" id="PRO_5014705651" evidence="6">
    <location>
        <begin position="40"/>
        <end position="200"/>
    </location>
</feature>
<keyword evidence="3" id="KW-0735">Signal-anchor</keyword>
<dbReference type="Proteomes" id="UP000238164">
    <property type="component" value="Chromosome 1"/>
</dbReference>
<evidence type="ECO:0000313" key="9">
    <source>
        <dbReference type="Proteomes" id="UP000238164"/>
    </source>
</evidence>
<dbReference type="Pfam" id="PF08534">
    <property type="entry name" value="Redoxin"/>
    <property type="match status" value="1"/>
</dbReference>
<proteinExistence type="predicted"/>
<keyword evidence="6" id="KW-0732">Signal</keyword>
<dbReference type="PROSITE" id="PS51352">
    <property type="entry name" value="THIOREDOXIN_2"/>
    <property type="match status" value="1"/>
</dbReference>
<dbReference type="EMBL" id="LT985188">
    <property type="protein sequence ID" value="SPD85946.1"/>
    <property type="molecule type" value="Genomic_DNA"/>
</dbReference>
<organism evidence="8 9">
    <name type="scientific">Micropruina glycogenica</name>
    <dbReference type="NCBI Taxonomy" id="75385"/>
    <lineage>
        <taxon>Bacteria</taxon>
        <taxon>Bacillati</taxon>
        <taxon>Actinomycetota</taxon>
        <taxon>Actinomycetes</taxon>
        <taxon>Propionibacteriales</taxon>
        <taxon>Nocardioidaceae</taxon>
        <taxon>Micropruina</taxon>
    </lineage>
</organism>
<dbReference type="CDD" id="cd02966">
    <property type="entry name" value="TlpA_like_family"/>
    <property type="match status" value="1"/>
</dbReference>
<dbReference type="SUPFAM" id="SSF52833">
    <property type="entry name" value="Thioredoxin-like"/>
    <property type="match status" value="1"/>
</dbReference>
<evidence type="ECO:0000256" key="2">
    <source>
        <dbReference type="ARBA" id="ARBA00022748"/>
    </source>
</evidence>
<comment type="subcellular location">
    <subcellularLocation>
        <location evidence="1">Cell envelope</location>
    </subcellularLocation>
</comment>
<protein>
    <submittedName>
        <fullName evidence="8">Thioredoxin</fullName>
    </submittedName>
</protein>
<dbReference type="GO" id="GO:0030313">
    <property type="term" value="C:cell envelope"/>
    <property type="evidence" value="ECO:0007669"/>
    <property type="project" value="UniProtKB-SubCell"/>
</dbReference>
<evidence type="ECO:0000256" key="3">
    <source>
        <dbReference type="ARBA" id="ARBA00022968"/>
    </source>
</evidence>
<keyword evidence="9" id="KW-1185">Reference proteome</keyword>
<sequence length="200" mass="21468">MTCTSGQPLSRLTSRRRWLATLATTTSLLLVGGCGSTQANDEGFVAGDGSLTILPIDRRPTAPVIEGVTLDDQPWTSAKISDKVIVYNVWGSWCAPCVSEAPALVRASRRLDNQAAFVGLNTRDFDKAAPRAFVRAYEIPYVNLFDPQGALILRFSGELPPNAIPSTIVIDRQGRLAARIIGETTEATLVGLVQDIAAGR</sequence>
<evidence type="ECO:0000256" key="6">
    <source>
        <dbReference type="SAM" id="SignalP"/>
    </source>
</evidence>
<evidence type="ECO:0000259" key="7">
    <source>
        <dbReference type="PROSITE" id="PS51352"/>
    </source>
</evidence>
<dbReference type="InterPro" id="IPR013766">
    <property type="entry name" value="Thioredoxin_domain"/>
</dbReference>
<evidence type="ECO:0000313" key="8">
    <source>
        <dbReference type="EMBL" id="SPD85946.1"/>
    </source>
</evidence>
<name>A0A2N9JEZ3_9ACTN</name>
<dbReference type="PANTHER" id="PTHR42852">
    <property type="entry name" value="THIOL:DISULFIDE INTERCHANGE PROTEIN DSBE"/>
    <property type="match status" value="1"/>
</dbReference>
<feature type="domain" description="Thioredoxin" evidence="7">
    <location>
        <begin position="56"/>
        <end position="198"/>
    </location>
</feature>
<reference evidence="8 9" key="1">
    <citation type="submission" date="2018-02" db="EMBL/GenBank/DDBJ databases">
        <authorList>
            <person name="Cohen D.B."/>
            <person name="Kent A.D."/>
        </authorList>
    </citation>
    <scope>NUCLEOTIDE SEQUENCE [LARGE SCALE GENOMIC DNA]</scope>
    <source>
        <strain evidence="8">1</strain>
    </source>
</reference>
<dbReference type="AlphaFoldDB" id="A0A2N9JEZ3"/>